<dbReference type="SUPFAM" id="SSF56672">
    <property type="entry name" value="DNA/RNA polymerases"/>
    <property type="match status" value="1"/>
</dbReference>
<dbReference type="PROSITE" id="PS50878">
    <property type="entry name" value="RT_POL"/>
    <property type="match status" value="1"/>
</dbReference>
<organism evidence="2 3">
    <name type="scientific">Trichuris muris</name>
    <name type="common">Mouse whipworm</name>
    <dbReference type="NCBI Taxonomy" id="70415"/>
    <lineage>
        <taxon>Eukaryota</taxon>
        <taxon>Metazoa</taxon>
        <taxon>Ecdysozoa</taxon>
        <taxon>Nematoda</taxon>
        <taxon>Enoplea</taxon>
        <taxon>Dorylaimia</taxon>
        <taxon>Trichinellida</taxon>
        <taxon>Trichuridae</taxon>
        <taxon>Trichuris</taxon>
    </lineage>
</organism>
<keyword evidence="2" id="KW-1185">Reference proteome</keyword>
<accession>A0A5S6QQL5</accession>
<dbReference type="AlphaFoldDB" id="A0A5S6QQL5"/>
<dbReference type="InterPro" id="IPR043502">
    <property type="entry name" value="DNA/RNA_pol_sf"/>
</dbReference>
<evidence type="ECO:0000313" key="2">
    <source>
        <dbReference type="Proteomes" id="UP000046395"/>
    </source>
</evidence>
<evidence type="ECO:0000313" key="3">
    <source>
        <dbReference type="WBParaSite" id="TMUE_2000009448.1"/>
    </source>
</evidence>
<proteinExistence type="predicted"/>
<dbReference type="PANTHER" id="PTHR24559">
    <property type="entry name" value="TRANSPOSON TY3-I GAG-POL POLYPROTEIN"/>
    <property type="match status" value="1"/>
</dbReference>
<dbReference type="Proteomes" id="UP000046395">
    <property type="component" value="Unassembled WGS sequence"/>
</dbReference>
<dbReference type="Pfam" id="PF00078">
    <property type="entry name" value="RVT_1"/>
    <property type="match status" value="1"/>
</dbReference>
<dbReference type="CDD" id="cd01647">
    <property type="entry name" value="RT_LTR"/>
    <property type="match status" value="1"/>
</dbReference>
<dbReference type="STRING" id="70415.A0A5S6QQL5"/>
<dbReference type="Gene3D" id="3.30.70.270">
    <property type="match status" value="1"/>
</dbReference>
<protein>
    <submittedName>
        <fullName evidence="3">Reverse transcriptase domain-containing protein</fullName>
    </submittedName>
</protein>
<dbReference type="InterPro" id="IPR043128">
    <property type="entry name" value="Rev_trsase/Diguanyl_cyclase"/>
</dbReference>
<reference evidence="3" key="1">
    <citation type="submission" date="2019-12" db="UniProtKB">
        <authorList>
            <consortium name="WormBaseParasite"/>
        </authorList>
    </citation>
    <scope>IDENTIFICATION</scope>
</reference>
<dbReference type="InterPro" id="IPR053134">
    <property type="entry name" value="RNA-dir_DNA_polymerase"/>
</dbReference>
<dbReference type="PANTHER" id="PTHR24559:SF444">
    <property type="entry name" value="REVERSE TRANSCRIPTASE DOMAIN-CONTAINING PROTEIN"/>
    <property type="match status" value="1"/>
</dbReference>
<dbReference type="WBParaSite" id="TMUE_2000009448.1">
    <property type="protein sequence ID" value="TMUE_2000009448.1"/>
    <property type="gene ID" value="WBGene00300605"/>
</dbReference>
<sequence>MGVHCGKVDLAVQRVFTGGQTTATSPPFLSALRRNSLLNFSNASFSGKSTMDRKGPASEPRWIMCSTSLTLRDHREHFEDLMQTGVVCPSNSKWSSPLHLVPKQQSGQWRPCGDYRNLNRCTKPDRYPLPNIVELNNELRGKTIFPKIDLARAYFQIPVRHQNIPKTAVTTPFVLYEFVMMPSGLRNAAQTFQRFIDQALRGITNCFAYVDDILLANASI</sequence>
<dbReference type="Gene3D" id="3.10.10.10">
    <property type="entry name" value="HIV Type 1 Reverse Transcriptase, subunit A, domain 1"/>
    <property type="match status" value="1"/>
</dbReference>
<name>A0A5S6QQL5_TRIMR</name>
<feature type="domain" description="Reverse transcriptase" evidence="1">
    <location>
        <begin position="82"/>
        <end position="220"/>
    </location>
</feature>
<dbReference type="InterPro" id="IPR000477">
    <property type="entry name" value="RT_dom"/>
</dbReference>
<evidence type="ECO:0000259" key="1">
    <source>
        <dbReference type="PROSITE" id="PS50878"/>
    </source>
</evidence>